<evidence type="ECO:0000256" key="11">
    <source>
        <dbReference type="SAM" id="MobiDB-lite"/>
    </source>
</evidence>
<dbReference type="Pfam" id="PF03663">
    <property type="entry name" value="Glyco_hydro_76"/>
    <property type="match status" value="1"/>
</dbReference>
<keyword evidence="14" id="KW-1185">Reference proteome</keyword>
<dbReference type="OrthoDB" id="4187847at2759"/>
<evidence type="ECO:0000313" key="13">
    <source>
        <dbReference type="EMBL" id="KAF2148641.1"/>
    </source>
</evidence>
<evidence type="ECO:0000256" key="4">
    <source>
        <dbReference type="ARBA" id="ARBA00012350"/>
    </source>
</evidence>
<dbReference type="PANTHER" id="PTHR12145:SF36">
    <property type="entry name" value="MANNAN ENDO-1,6-ALPHA-MANNOSIDASE DCW1"/>
    <property type="match status" value="1"/>
</dbReference>
<dbReference type="GO" id="GO:0016052">
    <property type="term" value="P:carbohydrate catabolic process"/>
    <property type="evidence" value="ECO:0007669"/>
    <property type="project" value="InterPro"/>
</dbReference>
<dbReference type="EC" id="3.2.1.101" evidence="4 10"/>
<evidence type="ECO:0000256" key="9">
    <source>
        <dbReference type="ARBA" id="ARBA00023295"/>
    </source>
</evidence>
<keyword evidence="8" id="KW-0325">Glycoprotein</keyword>
<evidence type="ECO:0000256" key="2">
    <source>
        <dbReference type="ARBA" id="ARBA00004308"/>
    </source>
</evidence>
<dbReference type="InterPro" id="IPR014480">
    <property type="entry name" value="Mannan-1_6-alpha_mannosidase"/>
</dbReference>
<dbReference type="GO" id="GO:0012505">
    <property type="term" value="C:endomembrane system"/>
    <property type="evidence" value="ECO:0007669"/>
    <property type="project" value="UniProtKB-SubCell"/>
</dbReference>
<keyword evidence="7" id="KW-0472">Membrane</keyword>
<dbReference type="InterPro" id="IPR005198">
    <property type="entry name" value="Glyco_hydro_76"/>
</dbReference>
<name>A0A9P4IUG5_9PEZI</name>
<dbReference type="GO" id="GO:0009272">
    <property type="term" value="P:fungal-type cell wall biogenesis"/>
    <property type="evidence" value="ECO:0007669"/>
    <property type="project" value="TreeGrafter"/>
</dbReference>
<feature type="chain" id="PRO_5040405480" description="Mannan endo-1,6-alpha-mannosidase" evidence="12">
    <location>
        <begin position="24"/>
        <end position="455"/>
    </location>
</feature>
<evidence type="ECO:0000256" key="5">
    <source>
        <dbReference type="ARBA" id="ARBA00022729"/>
    </source>
</evidence>
<dbReference type="SUPFAM" id="SSF48208">
    <property type="entry name" value="Six-hairpin glycosidases"/>
    <property type="match status" value="1"/>
</dbReference>
<accession>A0A9P4IUG5</accession>
<protein>
    <recommendedName>
        <fullName evidence="4 10">Mannan endo-1,6-alpha-mannosidase</fullName>
        <ecNumber evidence="4 10">3.2.1.101</ecNumber>
    </recommendedName>
</protein>
<comment type="similarity">
    <text evidence="3 10">Belongs to the glycosyl hydrolase 76 family.</text>
</comment>
<dbReference type="InterPro" id="IPR008928">
    <property type="entry name" value="6-hairpin_glycosidase_sf"/>
</dbReference>
<dbReference type="GO" id="GO:0008496">
    <property type="term" value="F:mannan endo-1,6-alpha-mannosidase activity"/>
    <property type="evidence" value="ECO:0007669"/>
    <property type="project" value="UniProtKB-UniRule"/>
</dbReference>
<dbReference type="PIRSF" id="PIRSF016302">
    <property type="entry name" value="Man_a_manosd"/>
    <property type="match status" value="1"/>
</dbReference>
<dbReference type="EMBL" id="ML996092">
    <property type="protein sequence ID" value="KAF2148641.1"/>
    <property type="molecule type" value="Genomic_DNA"/>
</dbReference>
<comment type="caution">
    <text evidence="13">The sequence shown here is derived from an EMBL/GenBank/DDBJ whole genome shotgun (WGS) entry which is preliminary data.</text>
</comment>
<dbReference type="Proteomes" id="UP000799439">
    <property type="component" value="Unassembled WGS sequence"/>
</dbReference>
<dbReference type="Gene3D" id="1.50.10.20">
    <property type="match status" value="1"/>
</dbReference>
<dbReference type="PANTHER" id="PTHR12145">
    <property type="entry name" value="MANNAN ENDO-1,6-ALPHA-MANNOSIDASE DCW1"/>
    <property type="match status" value="1"/>
</dbReference>
<evidence type="ECO:0000256" key="6">
    <source>
        <dbReference type="ARBA" id="ARBA00022801"/>
    </source>
</evidence>
<feature type="region of interest" description="Disordered" evidence="11">
    <location>
        <begin position="400"/>
        <end position="426"/>
    </location>
</feature>
<evidence type="ECO:0000256" key="3">
    <source>
        <dbReference type="ARBA" id="ARBA00009699"/>
    </source>
</evidence>
<comment type="subcellular location">
    <subcellularLocation>
        <location evidence="2">Endomembrane system</location>
    </subcellularLocation>
</comment>
<proteinExistence type="inferred from homology"/>
<gene>
    <name evidence="13" type="ORF">K461DRAFT_282106</name>
</gene>
<keyword evidence="6 10" id="KW-0378">Hydrolase</keyword>
<dbReference type="AlphaFoldDB" id="A0A9P4IUG5"/>
<evidence type="ECO:0000256" key="7">
    <source>
        <dbReference type="ARBA" id="ARBA00023136"/>
    </source>
</evidence>
<comment type="catalytic activity">
    <reaction evidence="1 10">
        <text>Random hydrolysis of (1-&gt;6)-alpha-D-mannosidic linkages in unbranched (1-&gt;6)-mannans.</text>
        <dbReference type="EC" id="3.2.1.101"/>
    </reaction>
</comment>
<evidence type="ECO:0000256" key="12">
    <source>
        <dbReference type="SAM" id="SignalP"/>
    </source>
</evidence>
<sequence length="455" mass="49480">MRSISKVFGAAWSILLVSHSVAGITLDVKDPASIKSAASTVAYKLFQSYSGNKTGGVPGLLDRDYYWWEAGSMFGSAIDYWYYTGDAQYNEITSQALLWQVGPNDNYMPPNQSKSLGNDDQCFWAIAAMQAAESGFPNPPADRPQWLSLAQAVFDTQVMRWDNSSCGGGLKWQIFTFNNGYNYKNSLSAGCFFNLASRLAAYTGNHTHQEWATRMYEWTTNVGLISPEYSVFDGTDDTENCTSLNHIQWTQNAGLFIYGASVMWNITQDQVWKQRAENLWNASDVFFTSTNNQVMYEVACEPSNNCDVDQYAFKANLARAMAASIKVLPSFKSSMMPYLVASAQAAARQCNGGSDGITCGTHWTADTWDGSYGVGQQLSALEVIQSLLIDNVPAPLTSANAVHSTSTSSSNQSTNSSTGSTPSASANSGAFRTNMSNFPLLILLGALGSISSLAL</sequence>
<dbReference type="FunFam" id="1.50.10.20:FF:000006">
    <property type="entry name" value="Mannan endo-1,6-alpha-mannosidase"/>
    <property type="match status" value="1"/>
</dbReference>
<evidence type="ECO:0000313" key="14">
    <source>
        <dbReference type="Proteomes" id="UP000799439"/>
    </source>
</evidence>
<organism evidence="13 14">
    <name type="scientific">Myriangium duriaei CBS 260.36</name>
    <dbReference type="NCBI Taxonomy" id="1168546"/>
    <lineage>
        <taxon>Eukaryota</taxon>
        <taxon>Fungi</taxon>
        <taxon>Dikarya</taxon>
        <taxon>Ascomycota</taxon>
        <taxon>Pezizomycotina</taxon>
        <taxon>Dothideomycetes</taxon>
        <taxon>Dothideomycetidae</taxon>
        <taxon>Myriangiales</taxon>
        <taxon>Myriangiaceae</taxon>
        <taxon>Myriangium</taxon>
    </lineage>
</organism>
<reference evidence="13" key="1">
    <citation type="journal article" date="2020" name="Stud. Mycol.">
        <title>101 Dothideomycetes genomes: a test case for predicting lifestyles and emergence of pathogens.</title>
        <authorList>
            <person name="Haridas S."/>
            <person name="Albert R."/>
            <person name="Binder M."/>
            <person name="Bloem J."/>
            <person name="Labutti K."/>
            <person name="Salamov A."/>
            <person name="Andreopoulos B."/>
            <person name="Baker S."/>
            <person name="Barry K."/>
            <person name="Bills G."/>
            <person name="Bluhm B."/>
            <person name="Cannon C."/>
            <person name="Castanera R."/>
            <person name="Culley D."/>
            <person name="Daum C."/>
            <person name="Ezra D."/>
            <person name="Gonzalez J."/>
            <person name="Henrissat B."/>
            <person name="Kuo A."/>
            <person name="Liang C."/>
            <person name="Lipzen A."/>
            <person name="Lutzoni F."/>
            <person name="Magnuson J."/>
            <person name="Mondo S."/>
            <person name="Nolan M."/>
            <person name="Ohm R."/>
            <person name="Pangilinan J."/>
            <person name="Park H.-J."/>
            <person name="Ramirez L."/>
            <person name="Alfaro M."/>
            <person name="Sun H."/>
            <person name="Tritt A."/>
            <person name="Yoshinaga Y."/>
            <person name="Zwiers L.-H."/>
            <person name="Turgeon B."/>
            <person name="Goodwin S."/>
            <person name="Spatafora J."/>
            <person name="Crous P."/>
            <person name="Grigoriev I."/>
        </authorList>
    </citation>
    <scope>NUCLEOTIDE SEQUENCE</scope>
    <source>
        <strain evidence="13">CBS 260.36</strain>
    </source>
</reference>
<evidence type="ECO:0000256" key="8">
    <source>
        <dbReference type="ARBA" id="ARBA00023180"/>
    </source>
</evidence>
<feature type="signal peptide" evidence="12">
    <location>
        <begin position="1"/>
        <end position="23"/>
    </location>
</feature>
<evidence type="ECO:0000256" key="1">
    <source>
        <dbReference type="ARBA" id="ARBA00001452"/>
    </source>
</evidence>
<keyword evidence="5 12" id="KW-0732">Signal</keyword>
<keyword evidence="9 10" id="KW-0326">Glycosidase</keyword>
<evidence type="ECO:0000256" key="10">
    <source>
        <dbReference type="PIRNR" id="PIRNR016302"/>
    </source>
</evidence>